<dbReference type="Pfam" id="PF03372">
    <property type="entry name" value="Exo_endo_phos"/>
    <property type="match status" value="1"/>
</dbReference>
<comment type="caution">
    <text evidence="3">The sequence shown here is derived from an EMBL/GenBank/DDBJ whole genome shotgun (WGS) entry which is preliminary data.</text>
</comment>
<sequence length="482" mass="56339">MGRETKETEENRKTRHKMVVVGPHVSIITLNVNGLNSPIKRHRVAGWIKEQDPTICCLQETHLSPKDKHRLRVKGWRTILQANNEQKKAGVAILISDKVDFKAKQIKKDKEGQYIMIKGTLHQEDITLINIYAPNTGAPKFVKQLLIELKEDINNNTIIVGDLNTPLTPMDRTSRQKINKEIIELNEKLDQMDLIDIYRTLHPKTAGYTFFSSAHGTFSRIDHILGNKAKINKYKRVEIISSIFSDHNAIKLEINYKKKAEKGAKMWRLNNTLLNKQWIIEEIKEEIKYYLETNENENTTYQIIWDAAKAVLRGKFIAIQAHLTKQEKAHVSNLKRHLTELEKEEQTKPRTVERINETKSWFFERINKIDKPLARLTKKRREKSQINKIRNDRGEITTDTNEIQEIIREYYEKLYANKLNNLEEMDKFLDSYNLPKLNQEEIENLNRPITSKEIETVIKKLPKSKSSQMASLENSTKHSKKT</sequence>
<evidence type="ECO:0000256" key="1">
    <source>
        <dbReference type="SAM" id="MobiDB-lite"/>
    </source>
</evidence>
<feature type="compositionally biased region" description="Polar residues" evidence="1">
    <location>
        <begin position="464"/>
        <end position="474"/>
    </location>
</feature>
<protein>
    <submittedName>
        <fullName evidence="3">38372_t:CDS:1</fullName>
    </submittedName>
</protein>
<feature type="region of interest" description="Disordered" evidence="1">
    <location>
        <begin position="460"/>
        <end position="482"/>
    </location>
</feature>
<dbReference type="EMBL" id="CAJVQB010040304">
    <property type="protein sequence ID" value="CAG8828259.1"/>
    <property type="molecule type" value="Genomic_DNA"/>
</dbReference>
<feature type="domain" description="Endonuclease/exonuclease/phosphatase" evidence="2">
    <location>
        <begin position="28"/>
        <end position="247"/>
    </location>
</feature>
<evidence type="ECO:0000259" key="2">
    <source>
        <dbReference type="Pfam" id="PF03372"/>
    </source>
</evidence>
<reference evidence="3 4" key="1">
    <citation type="submission" date="2021-06" db="EMBL/GenBank/DDBJ databases">
        <authorList>
            <person name="Kallberg Y."/>
            <person name="Tangrot J."/>
            <person name="Rosling A."/>
        </authorList>
    </citation>
    <scope>NUCLEOTIDE SEQUENCE [LARGE SCALE GENOMIC DNA]</scope>
    <source>
        <strain evidence="3 4">120-4 pot B 10/14</strain>
    </source>
</reference>
<dbReference type="CDD" id="cd09076">
    <property type="entry name" value="L1-EN"/>
    <property type="match status" value="1"/>
</dbReference>
<dbReference type="InterPro" id="IPR036691">
    <property type="entry name" value="Endo/exonu/phosph_ase_sf"/>
</dbReference>
<organism evidence="3 4">
    <name type="scientific">Gigaspora margarita</name>
    <dbReference type="NCBI Taxonomy" id="4874"/>
    <lineage>
        <taxon>Eukaryota</taxon>
        <taxon>Fungi</taxon>
        <taxon>Fungi incertae sedis</taxon>
        <taxon>Mucoromycota</taxon>
        <taxon>Glomeromycotina</taxon>
        <taxon>Glomeromycetes</taxon>
        <taxon>Diversisporales</taxon>
        <taxon>Gigasporaceae</taxon>
        <taxon>Gigaspora</taxon>
    </lineage>
</organism>
<name>A0ABN7WDC8_GIGMA</name>
<dbReference type="InterPro" id="IPR005135">
    <property type="entry name" value="Endo/exonuclease/phosphatase"/>
</dbReference>
<dbReference type="Gene3D" id="3.60.10.10">
    <property type="entry name" value="Endonuclease/exonuclease/phosphatase"/>
    <property type="match status" value="1"/>
</dbReference>
<proteinExistence type="predicted"/>
<evidence type="ECO:0000313" key="4">
    <source>
        <dbReference type="Proteomes" id="UP000789901"/>
    </source>
</evidence>
<gene>
    <name evidence="3" type="ORF">GMARGA_LOCUS29647</name>
</gene>
<dbReference type="SUPFAM" id="SSF56219">
    <property type="entry name" value="DNase I-like"/>
    <property type="match status" value="1"/>
</dbReference>
<keyword evidence="4" id="KW-1185">Reference proteome</keyword>
<dbReference type="Proteomes" id="UP000789901">
    <property type="component" value="Unassembled WGS sequence"/>
</dbReference>
<accession>A0ABN7WDC8</accession>
<evidence type="ECO:0000313" key="3">
    <source>
        <dbReference type="EMBL" id="CAG8828259.1"/>
    </source>
</evidence>
<dbReference type="PANTHER" id="PTHR19446">
    <property type="entry name" value="REVERSE TRANSCRIPTASES"/>
    <property type="match status" value="1"/>
</dbReference>